<keyword evidence="7" id="KW-1185">Reference proteome</keyword>
<dbReference type="Proteomes" id="UP000577707">
    <property type="component" value="Unassembled WGS sequence"/>
</dbReference>
<dbReference type="InterPro" id="IPR010982">
    <property type="entry name" value="Lambda_DNA-bd_dom_sf"/>
</dbReference>
<organism evidence="6 7">
    <name type="scientific">Nocardioides albus</name>
    <dbReference type="NCBI Taxonomy" id="1841"/>
    <lineage>
        <taxon>Bacteria</taxon>
        <taxon>Bacillati</taxon>
        <taxon>Actinomycetota</taxon>
        <taxon>Actinomycetes</taxon>
        <taxon>Propionibacteriales</taxon>
        <taxon>Nocardioidaceae</taxon>
        <taxon>Nocardioides</taxon>
    </lineage>
</organism>
<keyword evidence="2" id="KW-0238">DNA-binding</keyword>
<protein>
    <submittedName>
        <fullName evidence="6">LacI family transcriptional regulator</fullName>
    </submittedName>
</protein>
<dbReference type="InterPro" id="IPR046335">
    <property type="entry name" value="LacI/GalR-like_sensor"/>
</dbReference>
<keyword evidence="3" id="KW-0804">Transcription</keyword>
<dbReference type="SUPFAM" id="SSF47413">
    <property type="entry name" value="lambda repressor-like DNA-binding domains"/>
    <property type="match status" value="1"/>
</dbReference>
<dbReference type="RefSeq" id="WP_183541227.1">
    <property type="nucleotide sequence ID" value="NZ_BMQT01000001.1"/>
</dbReference>
<dbReference type="SUPFAM" id="SSF53822">
    <property type="entry name" value="Periplasmic binding protein-like I"/>
    <property type="match status" value="1"/>
</dbReference>
<evidence type="ECO:0000256" key="1">
    <source>
        <dbReference type="ARBA" id="ARBA00023015"/>
    </source>
</evidence>
<gene>
    <name evidence="6" type="ORF">FHS12_000123</name>
</gene>
<evidence type="ECO:0000256" key="2">
    <source>
        <dbReference type="ARBA" id="ARBA00023125"/>
    </source>
</evidence>
<dbReference type="EMBL" id="JACHXG010000001">
    <property type="protein sequence ID" value="MBB3087200.1"/>
    <property type="molecule type" value="Genomic_DNA"/>
</dbReference>
<reference evidence="6 7" key="1">
    <citation type="submission" date="2020-08" db="EMBL/GenBank/DDBJ databases">
        <title>Genomic Encyclopedia of Type Strains, Phase III (KMG-III): the genomes of soil and plant-associated and newly described type strains.</title>
        <authorList>
            <person name="Whitman W."/>
        </authorList>
    </citation>
    <scope>NUCLEOTIDE SEQUENCE [LARGE SCALE GENOMIC DNA]</scope>
    <source>
        <strain evidence="6 7">CECT 3302</strain>
    </source>
</reference>
<dbReference type="PROSITE" id="PS50932">
    <property type="entry name" value="HTH_LACI_2"/>
    <property type="match status" value="1"/>
</dbReference>
<evidence type="ECO:0000256" key="3">
    <source>
        <dbReference type="ARBA" id="ARBA00023163"/>
    </source>
</evidence>
<sequence>MVRTNSSPRLIDVAHASGVSIATASRALSGTPGVSDSVAEKVRQAARELGYVANLHARSLASGSTATIGLVVHEIGDPYFSEIASGVLSLAAEHGRTVQICHTGRDPEAEVEQVRSLVANRVGAILIAGSGFVDASVEAPMRFEVQRYAEAGGRVAVVGRHHLGVDSVLPDNRPGGRAVAEHILGLGHRRIVVVSGSLELTTVADRLEGVRDALDAAGLDAGDVPVLEGPFTREGGRECIRRMLADHPRTTAVIALNDDMAIGCLSQLRSSGVSVPGEVSVSGFDDVAVAQDLSPGLTTVRLPMAEMGARALTLALKEPGSRARRQRVPAELVVRDSTGPAAR</sequence>
<dbReference type="InterPro" id="IPR000843">
    <property type="entry name" value="HTH_LacI"/>
</dbReference>
<evidence type="ECO:0000256" key="4">
    <source>
        <dbReference type="SAM" id="MobiDB-lite"/>
    </source>
</evidence>
<comment type="caution">
    <text evidence="6">The sequence shown here is derived from an EMBL/GenBank/DDBJ whole genome shotgun (WGS) entry which is preliminary data.</text>
</comment>
<dbReference type="SMART" id="SM00354">
    <property type="entry name" value="HTH_LACI"/>
    <property type="match status" value="1"/>
</dbReference>
<feature type="region of interest" description="Disordered" evidence="4">
    <location>
        <begin position="322"/>
        <end position="343"/>
    </location>
</feature>
<dbReference type="PANTHER" id="PTHR30146">
    <property type="entry name" value="LACI-RELATED TRANSCRIPTIONAL REPRESSOR"/>
    <property type="match status" value="1"/>
</dbReference>
<dbReference type="Gene3D" id="3.40.50.2300">
    <property type="match status" value="2"/>
</dbReference>
<keyword evidence="1" id="KW-0805">Transcription regulation</keyword>
<name>A0A7W5A0H3_9ACTN</name>
<dbReference type="GO" id="GO:0003700">
    <property type="term" value="F:DNA-binding transcription factor activity"/>
    <property type="evidence" value="ECO:0007669"/>
    <property type="project" value="TreeGrafter"/>
</dbReference>
<dbReference type="GO" id="GO:0000976">
    <property type="term" value="F:transcription cis-regulatory region binding"/>
    <property type="evidence" value="ECO:0007669"/>
    <property type="project" value="TreeGrafter"/>
</dbReference>
<accession>A0A7W5A0H3</accession>
<dbReference type="PROSITE" id="PS00356">
    <property type="entry name" value="HTH_LACI_1"/>
    <property type="match status" value="1"/>
</dbReference>
<proteinExistence type="predicted"/>
<dbReference type="CDD" id="cd01392">
    <property type="entry name" value="HTH_LacI"/>
    <property type="match status" value="1"/>
</dbReference>
<dbReference type="CDD" id="cd06267">
    <property type="entry name" value="PBP1_LacI_sugar_binding-like"/>
    <property type="match status" value="1"/>
</dbReference>
<evidence type="ECO:0000313" key="6">
    <source>
        <dbReference type="EMBL" id="MBB3087200.1"/>
    </source>
</evidence>
<dbReference type="Pfam" id="PF00356">
    <property type="entry name" value="LacI"/>
    <property type="match status" value="1"/>
</dbReference>
<evidence type="ECO:0000259" key="5">
    <source>
        <dbReference type="PROSITE" id="PS50932"/>
    </source>
</evidence>
<evidence type="ECO:0000313" key="7">
    <source>
        <dbReference type="Proteomes" id="UP000577707"/>
    </source>
</evidence>
<dbReference type="Pfam" id="PF13377">
    <property type="entry name" value="Peripla_BP_3"/>
    <property type="match status" value="1"/>
</dbReference>
<dbReference type="PANTHER" id="PTHR30146:SF153">
    <property type="entry name" value="LACTOSE OPERON REPRESSOR"/>
    <property type="match status" value="1"/>
</dbReference>
<dbReference type="AlphaFoldDB" id="A0A7W5A0H3"/>
<feature type="domain" description="HTH lacI-type" evidence="5">
    <location>
        <begin position="8"/>
        <end position="62"/>
    </location>
</feature>
<dbReference type="InterPro" id="IPR028082">
    <property type="entry name" value="Peripla_BP_I"/>
</dbReference>
<dbReference type="Gene3D" id="1.10.260.40">
    <property type="entry name" value="lambda repressor-like DNA-binding domains"/>
    <property type="match status" value="1"/>
</dbReference>